<proteinExistence type="predicted"/>
<protein>
    <submittedName>
        <fullName evidence="1">Uncharacterized protein</fullName>
    </submittedName>
</protein>
<evidence type="ECO:0000313" key="1">
    <source>
        <dbReference type="EMBL" id="THH18076.1"/>
    </source>
</evidence>
<organism evidence="1 2">
    <name type="scientific">Antrodiella citrinella</name>
    <dbReference type="NCBI Taxonomy" id="2447956"/>
    <lineage>
        <taxon>Eukaryota</taxon>
        <taxon>Fungi</taxon>
        <taxon>Dikarya</taxon>
        <taxon>Basidiomycota</taxon>
        <taxon>Agaricomycotina</taxon>
        <taxon>Agaricomycetes</taxon>
        <taxon>Polyporales</taxon>
        <taxon>Steccherinaceae</taxon>
        <taxon>Antrodiella</taxon>
    </lineage>
</organism>
<dbReference type="EMBL" id="SGPM01000612">
    <property type="protein sequence ID" value="THH18076.1"/>
    <property type="molecule type" value="Genomic_DNA"/>
</dbReference>
<name>A0A4S4LZD7_9APHY</name>
<dbReference type="Proteomes" id="UP000308730">
    <property type="component" value="Unassembled WGS sequence"/>
</dbReference>
<reference evidence="1 2" key="1">
    <citation type="submission" date="2019-02" db="EMBL/GenBank/DDBJ databases">
        <title>Genome sequencing of the rare red list fungi Antrodiella citrinella (Flaviporus citrinellus).</title>
        <authorList>
            <person name="Buettner E."/>
            <person name="Kellner H."/>
        </authorList>
    </citation>
    <scope>NUCLEOTIDE SEQUENCE [LARGE SCALE GENOMIC DNA]</scope>
    <source>
        <strain evidence="1 2">DSM 108506</strain>
    </source>
</reference>
<keyword evidence="2" id="KW-1185">Reference proteome</keyword>
<sequence>MPPLSNGQIPTPEMVMAALTNQIDRPVRSDVEASQKKVFDDVVQAYKEQCTKNTLHQAHELEQVQASDMKDIADIKCGTKDLHVQYSLLLQSRKALSVDLQGPAAAIVQPAPSSSLRSVKMIDGPTVRLH</sequence>
<gene>
    <name evidence="1" type="ORF">EUX98_g9019</name>
</gene>
<evidence type="ECO:0000313" key="2">
    <source>
        <dbReference type="Proteomes" id="UP000308730"/>
    </source>
</evidence>
<dbReference type="AlphaFoldDB" id="A0A4S4LZD7"/>
<accession>A0A4S4LZD7</accession>
<comment type="caution">
    <text evidence="1">The sequence shown here is derived from an EMBL/GenBank/DDBJ whole genome shotgun (WGS) entry which is preliminary data.</text>
</comment>